<protein>
    <submittedName>
        <fullName evidence="2">Uncharacterized protein</fullName>
    </submittedName>
</protein>
<keyword evidence="3" id="KW-1185">Reference proteome</keyword>
<dbReference type="HOGENOM" id="CLU_1559818_0_0_5"/>
<dbReference type="AlphaFoldDB" id="G7ZB58"/>
<reference evidence="3" key="1">
    <citation type="journal article" date="2011" name="PLoS Genet.">
        <title>Azospirillum genomes reveal transition of bacteria from aquatic to terrestrial environments.</title>
        <authorList>
            <person name="Wisniewski-Dye F."/>
            <person name="Borziak K."/>
            <person name="Khalsa-Moyers G."/>
            <person name="Alexandre G."/>
            <person name="Sukharnikov L.O."/>
            <person name="Wuichet K."/>
            <person name="Hurst G.B."/>
            <person name="McDonald W.H."/>
            <person name="Robertson J.S."/>
            <person name="Barbe V."/>
            <person name="Calteau A."/>
            <person name="Rouy Z."/>
            <person name="Mangenot S."/>
            <person name="Prigent-Combaret C."/>
            <person name="Normand P."/>
            <person name="Boyer M."/>
            <person name="Siguier P."/>
            <person name="Dessaux Y."/>
            <person name="Elmerich C."/>
            <person name="Condemine G."/>
            <person name="Krishnen G."/>
            <person name="Kennedy I."/>
            <person name="Paterson A.H."/>
            <person name="Gonzalez V."/>
            <person name="Mavingui P."/>
            <person name="Zhulin I.B."/>
        </authorList>
    </citation>
    <scope>NUCLEOTIDE SEQUENCE [LARGE SCALE GENOMIC DNA]</scope>
    <source>
        <strain evidence="3">4B</strain>
    </source>
</reference>
<evidence type="ECO:0000313" key="3">
    <source>
        <dbReference type="Proteomes" id="UP000005667"/>
    </source>
</evidence>
<dbReference type="EMBL" id="FQ311869">
    <property type="protein sequence ID" value="CBS88448.1"/>
    <property type="molecule type" value="Genomic_DNA"/>
</dbReference>
<evidence type="ECO:0000256" key="1">
    <source>
        <dbReference type="SAM" id="MobiDB-lite"/>
    </source>
</evidence>
<dbReference type="Proteomes" id="UP000005667">
    <property type="component" value="Plasmid AZO_p1"/>
</dbReference>
<sequence>MTTPSFWDARRVAQAAAKPTVRDLIRAHLKDIRKARQDGDSWAVIAETLASLGVRWKSGAPINGAALCRMVGDVERLDHGIRRPVGRPGRTQPSAAPMVTRCEQGSMAEWQKEGIPIAQPRQIAPSVQDRTADTPDYEHRLLEPHQRRSKAVPPVKKSPIRGKSAFAPTLF</sequence>
<proteinExistence type="predicted"/>
<dbReference type="KEGG" id="ali:AZOLI_p10142"/>
<feature type="region of interest" description="Disordered" evidence="1">
    <location>
        <begin position="123"/>
        <end position="171"/>
    </location>
</feature>
<keyword evidence="2" id="KW-0614">Plasmid</keyword>
<evidence type="ECO:0000313" key="2">
    <source>
        <dbReference type="EMBL" id="CBS88448.1"/>
    </source>
</evidence>
<accession>G7ZB58</accession>
<geneLocation type="plasmid" evidence="2 3">
    <name>AZO_p1</name>
</geneLocation>
<dbReference type="RefSeq" id="WP_014187916.1">
    <property type="nucleotide sequence ID" value="NC_016585.1"/>
</dbReference>
<name>G7ZB58_AZOL4</name>
<feature type="compositionally biased region" description="Basic and acidic residues" evidence="1">
    <location>
        <begin position="130"/>
        <end position="146"/>
    </location>
</feature>
<organism evidence="2 3">
    <name type="scientific">Azospirillum lipoferum (strain 4B)</name>
    <dbReference type="NCBI Taxonomy" id="862719"/>
    <lineage>
        <taxon>Bacteria</taxon>
        <taxon>Pseudomonadati</taxon>
        <taxon>Pseudomonadota</taxon>
        <taxon>Alphaproteobacteria</taxon>
        <taxon>Rhodospirillales</taxon>
        <taxon>Azospirillaceae</taxon>
        <taxon>Azospirillum</taxon>
    </lineage>
</organism>
<gene>
    <name evidence="2" type="ordered locus">AZOLI_p10142</name>
</gene>